<gene>
    <name evidence="1" type="ORF">HMPREF1983_01376</name>
</gene>
<dbReference type="NCBIfam" id="TIGR03548">
    <property type="entry name" value="mutarot_permut"/>
    <property type="match status" value="1"/>
</dbReference>
<proteinExistence type="predicted"/>
<name>U2Q0Y4_9BACL</name>
<reference evidence="1 2" key="1">
    <citation type="submission" date="2013-08" db="EMBL/GenBank/DDBJ databases">
        <authorList>
            <person name="Weinstock G."/>
            <person name="Sodergren E."/>
            <person name="Wylie T."/>
            <person name="Fulton L."/>
            <person name="Fulton R."/>
            <person name="Fronick C."/>
            <person name="O'Laughlin M."/>
            <person name="Godfrey J."/>
            <person name="Miner T."/>
            <person name="Herter B."/>
            <person name="Appelbaum E."/>
            <person name="Cordes M."/>
            <person name="Lek S."/>
            <person name="Wollam A."/>
            <person name="Pepin K.H."/>
            <person name="Palsikar V.B."/>
            <person name="Mitreva M."/>
            <person name="Wilson R.K."/>
        </authorList>
    </citation>
    <scope>NUCLEOTIDE SEQUENCE [LARGE SCALE GENOMIC DNA]</scope>
    <source>
        <strain evidence="1 2">ATCC 700627</strain>
    </source>
</reference>
<dbReference type="InterPro" id="IPR015915">
    <property type="entry name" value="Kelch-typ_b-propeller"/>
</dbReference>
<dbReference type="Pfam" id="PF24996">
    <property type="entry name" value="NANM"/>
    <property type="match status" value="1"/>
</dbReference>
<evidence type="ECO:0000313" key="1">
    <source>
        <dbReference type="EMBL" id="ERK56415.1"/>
    </source>
</evidence>
<comment type="caution">
    <text evidence="1">The sequence shown here is derived from an EMBL/GenBank/DDBJ whole genome shotgun (WGS) entry which is preliminary data.</text>
</comment>
<dbReference type="InterPro" id="IPR056734">
    <property type="entry name" value="NANM"/>
</dbReference>
<dbReference type="HOGENOM" id="CLU_054027_0_0_9"/>
<evidence type="ECO:0000313" key="2">
    <source>
        <dbReference type="Proteomes" id="UP000016637"/>
    </source>
</evidence>
<dbReference type="Gene3D" id="2.120.10.80">
    <property type="entry name" value="Kelch-type beta propeller"/>
    <property type="match status" value="1"/>
</dbReference>
<dbReference type="eggNOG" id="COG3055">
    <property type="taxonomic scope" value="Bacteria"/>
</dbReference>
<dbReference type="AlphaFoldDB" id="U2Q0Y4"/>
<dbReference type="RefSeq" id="WP_021752915.1">
    <property type="nucleotide sequence ID" value="NZ_KI271828.1"/>
</dbReference>
<sequence length="344" mass="38972">MNKKLFWKNIGKVPAQKDQRENIGTAGLIKGTINDYLIIGGGANFPNGTPIENGTKVIYSDIYLYKEIDGNLKLIEQTDFPFKTAYGATAQTKNTLYYIGMENKTSSKIIKISIQNEKLFFEELYTLPFSVENIIAEVLGDYLYFGIGSINGTNSNELYRYCLKDGCFEVISNFPGLPRSQAISYAVENSLIIYGGGASVTYNDGFSFDTKTLTWNNLSPVVINDEELSLLGADRTLLNENELLIIGGFNKDVWKEATYNLNTLTGDARAEYRTKYFTMPVEDYHWNKKELIYNFAEDKWYKLGEINFYAPCGHALLSTKKYIYSIMGEIKPAVRSPFIQQCKK</sequence>
<keyword evidence="2" id="KW-1185">Reference proteome</keyword>
<accession>U2Q0Y4</accession>
<dbReference type="Proteomes" id="UP000016637">
    <property type="component" value="Unassembled WGS sequence"/>
</dbReference>
<dbReference type="SUPFAM" id="SSF117281">
    <property type="entry name" value="Kelch motif"/>
    <property type="match status" value="1"/>
</dbReference>
<dbReference type="PATRIC" id="fig|1321820.3.peg.1328"/>
<dbReference type="EMBL" id="AWVP01000092">
    <property type="protein sequence ID" value="ERK56415.1"/>
    <property type="molecule type" value="Genomic_DNA"/>
</dbReference>
<dbReference type="InterPro" id="IPR019937">
    <property type="entry name" value="Cycl-permuted_mutarotase"/>
</dbReference>
<protein>
    <submittedName>
        <fullName evidence="1">Putative phage head-tail adaptor</fullName>
    </submittedName>
</protein>
<organism evidence="1 2">
    <name type="scientific">Gemella bergeri ATCC 700627</name>
    <dbReference type="NCBI Taxonomy" id="1321820"/>
    <lineage>
        <taxon>Bacteria</taxon>
        <taxon>Bacillati</taxon>
        <taxon>Bacillota</taxon>
        <taxon>Bacilli</taxon>
        <taxon>Bacillales</taxon>
        <taxon>Gemellaceae</taxon>
        <taxon>Gemella</taxon>
    </lineage>
</organism>